<gene>
    <name evidence="1" type="ORF">Tco_0677963</name>
</gene>
<name>A0ABQ4XDS7_9ASTR</name>
<keyword evidence="2" id="KW-1185">Reference proteome</keyword>
<organism evidence="1 2">
    <name type="scientific">Tanacetum coccineum</name>
    <dbReference type="NCBI Taxonomy" id="301880"/>
    <lineage>
        <taxon>Eukaryota</taxon>
        <taxon>Viridiplantae</taxon>
        <taxon>Streptophyta</taxon>
        <taxon>Embryophyta</taxon>
        <taxon>Tracheophyta</taxon>
        <taxon>Spermatophyta</taxon>
        <taxon>Magnoliopsida</taxon>
        <taxon>eudicotyledons</taxon>
        <taxon>Gunneridae</taxon>
        <taxon>Pentapetalae</taxon>
        <taxon>asterids</taxon>
        <taxon>campanulids</taxon>
        <taxon>Asterales</taxon>
        <taxon>Asteraceae</taxon>
        <taxon>Asteroideae</taxon>
        <taxon>Anthemideae</taxon>
        <taxon>Anthemidinae</taxon>
        <taxon>Tanacetum</taxon>
    </lineage>
</organism>
<proteinExistence type="predicted"/>
<dbReference type="EMBL" id="BQNB010009428">
    <property type="protein sequence ID" value="GJS63399.1"/>
    <property type="molecule type" value="Genomic_DNA"/>
</dbReference>
<evidence type="ECO:0000313" key="1">
    <source>
        <dbReference type="EMBL" id="GJS63399.1"/>
    </source>
</evidence>
<accession>A0ABQ4XDS7</accession>
<comment type="caution">
    <text evidence="1">The sequence shown here is derived from an EMBL/GenBank/DDBJ whole genome shotgun (WGS) entry which is preliminary data.</text>
</comment>
<dbReference type="Proteomes" id="UP001151760">
    <property type="component" value="Unassembled WGS sequence"/>
</dbReference>
<protein>
    <submittedName>
        <fullName evidence="1">Uncharacterized protein</fullName>
    </submittedName>
</protein>
<reference evidence="1" key="2">
    <citation type="submission" date="2022-01" db="EMBL/GenBank/DDBJ databases">
        <authorList>
            <person name="Yamashiro T."/>
            <person name="Shiraishi A."/>
            <person name="Satake H."/>
            <person name="Nakayama K."/>
        </authorList>
    </citation>
    <scope>NUCLEOTIDE SEQUENCE</scope>
</reference>
<reference evidence="1" key="1">
    <citation type="journal article" date="2022" name="Int. J. Mol. Sci.">
        <title>Draft Genome of Tanacetum Coccineum: Genomic Comparison of Closely Related Tanacetum-Family Plants.</title>
        <authorList>
            <person name="Yamashiro T."/>
            <person name="Shiraishi A."/>
            <person name="Nakayama K."/>
            <person name="Satake H."/>
        </authorList>
    </citation>
    <scope>NUCLEOTIDE SEQUENCE</scope>
</reference>
<evidence type="ECO:0000313" key="2">
    <source>
        <dbReference type="Proteomes" id="UP001151760"/>
    </source>
</evidence>
<sequence length="87" mass="10084">MILEFGRYGYKLADQIAMTVLKIKKFYKKTGRSQEWMEKCMWHLIREKLNVSIATILGILQGSASLKVQRKVAGRKQVEVRITPSEI</sequence>